<keyword evidence="1" id="KW-0472">Membrane</keyword>
<reference evidence="2 3" key="1">
    <citation type="journal article" date="2012" name="J. Bacteriol.">
        <title>Genome sequence of a novel nicotine-degrading strain, Pseudomonas geniculata N1.</title>
        <authorList>
            <person name="Tang H."/>
            <person name="Yu H."/>
            <person name="Tai C."/>
            <person name="Huang K."/>
            <person name="Liu Y."/>
            <person name="Wang L."/>
            <person name="Yao Y."/>
            <person name="Wu G."/>
            <person name="Xu P."/>
        </authorList>
    </citation>
    <scope>NUCLEOTIDE SEQUENCE [LARGE SCALE GENOMIC DNA]</scope>
    <source>
        <strain evidence="2 3">N1</strain>
    </source>
</reference>
<keyword evidence="1" id="KW-1133">Transmembrane helix</keyword>
<keyword evidence="1" id="KW-0812">Transmembrane</keyword>
<feature type="transmembrane region" description="Helical" evidence="1">
    <location>
        <begin position="17"/>
        <end position="37"/>
    </location>
</feature>
<dbReference type="RefSeq" id="WP_032952694.1">
    <property type="nucleotide sequence ID" value="NZ_AJLO02000014.1"/>
</dbReference>
<dbReference type="AlphaFoldDB" id="A0A0L8ADW4"/>
<organism evidence="2 3">
    <name type="scientific">Stenotrophomonas geniculata N1</name>
    <dbReference type="NCBI Taxonomy" id="1167641"/>
    <lineage>
        <taxon>Bacteria</taxon>
        <taxon>Pseudomonadati</taxon>
        <taxon>Pseudomonadota</taxon>
        <taxon>Gammaproteobacteria</taxon>
        <taxon>Lysobacterales</taxon>
        <taxon>Lysobacteraceae</taxon>
        <taxon>Stenotrophomonas</taxon>
    </lineage>
</organism>
<dbReference type="Proteomes" id="UP000036890">
    <property type="component" value="Unassembled WGS sequence"/>
</dbReference>
<evidence type="ECO:0000256" key="1">
    <source>
        <dbReference type="SAM" id="Phobius"/>
    </source>
</evidence>
<evidence type="ECO:0000313" key="3">
    <source>
        <dbReference type="Proteomes" id="UP000036890"/>
    </source>
</evidence>
<comment type="caution">
    <text evidence="2">The sequence shown here is derived from an EMBL/GenBank/DDBJ whole genome shotgun (WGS) entry which is preliminary data.</text>
</comment>
<name>A0A0L8ADW4_9GAMM</name>
<accession>A0A0L8ADW4</accession>
<proteinExistence type="predicted"/>
<evidence type="ECO:0000313" key="2">
    <source>
        <dbReference type="EMBL" id="KOF00355.1"/>
    </source>
</evidence>
<protein>
    <submittedName>
        <fullName evidence="2">Uncharacterized protein</fullName>
    </submittedName>
</protein>
<dbReference type="EMBL" id="AJLO02000014">
    <property type="protein sequence ID" value="KOF00355.1"/>
    <property type="molecule type" value="Genomic_DNA"/>
</dbReference>
<dbReference type="OrthoDB" id="6126320at2"/>
<sequence>MSPPPAPAHRLPRRWRIAIYILLGLYVAYILAGNIFLNTPLFDQVTNRKPHKFVMTTGPAITLLPGHVIAWNVHMRGHVNHTVYVLHADRASARLAVLPLFQREVRVPRLQATGVSAEISRVDEAIPPPSRSDQGWTLRFDAIHSDSIRSARFGKLLIIGKGQGTVGFIKQLRGGPSELLDSTVTFKGADTSFDGVQVLDDMNLAARFSYPRHYRDQAPGLAKLKILHAQLDVDARSQGLRMDMDVTKPKISSAPVPGRLQLALHLIDGQLQPKDHALWQVPLYLGDGAPDRGMLALQLNVAKDLRLQARLPPKPGSGSEVDADLHITGRDIPFQDLAQLLERSSGTVRGEWTFTSLNWIPALFVRKPWLQLDGGGTLKADLRLRNGELSEGSTVDIPSAEAVAEVAGVRLAGAASAHGELKSGAPNLALLAVRLPRFTARPTDAKDVRLFDGRDLALDLTGDGRLQELRKGVRAHLSFSEATIPDLSAYNRYLGSKQVRLLRGTGSLSGDATLDTDGRVGHGTARLLGRNASAKVAGLDMGGDVDVNATLRRGDFNQRHFDLSGTTVELRNVQVAGTERATAWKGRAAFKRGRIDAQSPFQVDATTDLDLSDARPLLALFAERTDYPRWTLSLLDSGQVQAQATLRWRPGHLVIDGLQAENDRLSVRARLDLLEQRKRGDLYLRWGLLGAGIELDGDRRQWHLSKAREWFDQQPSLLPASQGTSAAGSSD</sequence>
<gene>
    <name evidence="2" type="ORF">W7K_05430</name>
</gene>